<dbReference type="KEGG" id="bvi:Bcep1808_6970"/>
<dbReference type="Proteomes" id="UP000002287">
    <property type="component" value="Plasmid pBVIE01"/>
</dbReference>
<organism evidence="2 3">
    <name type="scientific">Burkholderia vietnamiensis (strain G4 / LMG 22486)</name>
    <name type="common">Burkholderia cepacia (strain R1808)</name>
    <dbReference type="NCBI Taxonomy" id="269482"/>
    <lineage>
        <taxon>Bacteria</taxon>
        <taxon>Pseudomonadati</taxon>
        <taxon>Pseudomonadota</taxon>
        <taxon>Betaproteobacteria</taxon>
        <taxon>Burkholderiales</taxon>
        <taxon>Burkholderiaceae</taxon>
        <taxon>Burkholderia</taxon>
        <taxon>Burkholderia cepacia complex</taxon>
    </lineage>
</organism>
<proteinExistence type="predicted"/>
<feature type="transmembrane region" description="Helical" evidence="1">
    <location>
        <begin position="18"/>
        <end position="36"/>
    </location>
</feature>
<accession>A4JUA3</accession>
<gene>
    <name evidence="2" type="ordered locus">Bcep1808_6970</name>
</gene>
<sequence length="89" mass="10139">MLAGPRPRSKIHSALRTAFNAFAVAALLTCIGVALRDLVHSQIWYQRFWYVAEMMVVIGLTRIACALVGAVCRGLRRRRENRIARKDER</sequence>
<dbReference type="HOGENOM" id="CLU_2448904_0_0_4"/>
<reference evidence="2 3" key="1">
    <citation type="submission" date="2007-03" db="EMBL/GenBank/DDBJ databases">
        <title>Complete sequence of plasmid pBVIE01 of Burkholderia vietnamiensis G4.</title>
        <authorList>
            <consortium name="US DOE Joint Genome Institute"/>
            <person name="Copeland A."/>
            <person name="Lucas S."/>
            <person name="Lapidus A."/>
            <person name="Barry K."/>
            <person name="Detter J.C."/>
            <person name="Glavina del Rio T."/>
            <person name="Hammon N."/>
            <person name="Israni S."/>
            <person name="Dalin E."/>
            <person name="Tice H."/>
            <person name="Pitluck S."/>
            <person name="Chain P."/>
            <person name="Malfatti S."/>
            <person name="Shin M."/>
            <person name="Vergez L."/>
            <person name="Schmutz J."/>
            <person name="Larimer F."/>
            <person name="Land M."/>
            <person name="Hauser L."/>
            <person name="Kyrpides N."/>
            <person name="Tiedje J."/>
            <person name="Richardson P."/>
        </authorList>
    </citation>
    <scope>NUCLEOTIDE SEQUENCE [LARGE SCALE GENOMIC DNA]</scope>
    <source>
        <strain evidence="3">G4 / LMG 22486</strain>
        <plasmid evidence="2 3">pBVIE01</plasmid>
    </source>
</reference>
<keyword evidence="1" id="KW-0812">Transmembrane</keyword>
<dbReference type="EMBL" id="CP000617">
    <property type="protein sequence ID" value="ABO59856.1"/>
    <property type="molecule type" value="Genomic_DNA"/>
</dbReference>
<evidence type="ECO:0000256" key="1">
    <source>
        <dbReference type="SAM" id="Phobius"/>
    </source>
</evidence>
<feature type="transmembrane region" description="Helical" evidence="1">
    <location>
        <begin position="48"/>
        <end position="72"/>
    </location>
</feature>
<keyword evidence="2" id="KW-0614">Plasmid</keyword>
<geneLocation type="plasmid" evidence="2 3">
    <name>pBVIE01</name>
</geneLocation>
<keyword evidence="1" id="KW-0472">Membrane</keyword>
<dbReference type="AlphaFoldDB" id="A4JUA3"/>
<keyword evidence="1" id="KW-1133">Transmembrane helix</keyword>
<evidence type="ECO:0000313" key="3">
    <source>
        <dbReference type="Proteomes" id="UP000002287"/>
    </source>
</evidence>
<protein>
    <submittedName>
        <fullName evidence="2">Uncharacterized protein</fullName>
    </submittedName>
</protein>
<evidence type="ECO:0000313" key="2">
    <source>
        <dbReference type="EMBL" id="ABO59856.1"/>
    </source>
</evidence>
<name>A4JUA3_BURVG</name>